<evidence type="ECO:0000256" key="1">
    <source>
        <dbReference type="ARBA" id="ARBA00022729"/>
    </source>
</evidence>
<evidence type="ECO:0000259" key="2">
    <source>
        <dbReference type="SMART" id="SM00062"/>
    </source>
</evidence>
<dbReference type="Proteomes" id="UP000494255">
    <property type="component" value="Unassembled WGS sequence"/>
</dbReference>
<dbReference type="InterPro" id="IPR001638">
    <property type="entry name" value="Solute-binding_3/MltF_N"/>
</dbReference>
<dbReference type="AlphaFoldDB" id="A0A6J5CMP6"/>
<dbReference type="Gene3D" id="3.40.190.10">
    <property type="entry name" value="Periplasmic binding protein-like II"/>
    <property type="match status" value="2"/>
</dbReference>
<dbReference type="SUPFAM" id="SSF53850">
    <property type="entry name" value="Periplasmic binding protein-like II"/>
    <property type="match status" value="1"/>
</dbReference>
<accession>A0A6J5CMP6</accession>
<dbReference type="Pfam" id="PF00497">
    <property type="entry name" value="SBP_bac_3"/>
    <property type="match status" value="1"/>
</dbReference>
<sequence>MNINPALVEEIAPTGRLRASINLASTVLAFSYTDSAKLAGVTIDLSREFARRLGVSAEFREWGNPGDAFQALVEQQADVAFLAVDSKRAEKVQFTAPYVQIEAGYLALEDSEFHRITDVDREGVEVLVIETSAYDLYLSRALQHASVRRFPTGEEAFSALLQDRPGRKILAGVKQALSQDMKREGGLHMLPGSFMAINQAVALPRDCSCEARELIEGILSDLVNSGFIAESLAKHGIEGVGVVAAGAIPYEAVSTPQ</sequence>
<protein>
    <recommendedName>
        <fullName evidence="2">Solute-binding protein family 3/N-terminal domain-containing protein</fullName>
    </recommendedName>
</protein>
<organism evidence="3 4">
    <name type="scientific">Paraburkholderia sediminicola</name>
    <dbReference type="NCBI Taxonomy" id="458836"/>
    <lineage>
        <taxon>Bacteria</taxon>
        <taxon>Pseudomonadati</taxon>
        <taxon>Pseudomonadota</taxon>
        <taxon>Betaproteobacteria</taxon>
        <taxon>Burkholderiales</taxon>
        <taxon>Burkholderiaceae</taxon>
        <taxon>Paraburkholderia</taxon>
    </lineage>
</organism>
<proteinExistence type="predicted"/>
<dbReference type="EMBL" id="CADIKC010000014">
    <property type="protein sequence ID" value="CAB3741100.1"/>
    <property type="molecule type" value="Genomic_DNA"/>
</dbReference>
<keyword evidence="1" id="KW-0732">Signal</keyword>
<dbReference type="GeneID" id="97045288"/>
<gene>
    <name evidence="3" type="ORF">LMG24238_06715</name>
</gene>
<name>A0A6J5CMP6_9BURK</name>
<dbReference type="RefSeq" id="WP_175054190.1">
    <property type="nucleotide sequence ID" value="NZ_CADIKC010000014.1"/>
</dbReference>
<dbReference type="PANTHER" id="PTHR35936">
    <property type="entry name" value="MEMBRANE-BOUND LYTIC MUREIN TRANSGLYCOSYLASE F"/>
    <property type="match status" value="1"/>
</dbReference>
<reference evidence="3 4" key="1">
    <citation type="submission" date="2020-04" db="EMBL/GenBank/DDBJ databases">
        <authorList>
            <person name="De Canck E."/>
        </authorList>
    </citation>
    <scope>NUCLEOTIDE SEQUENCE [LARGE SCALE GENOMIC DNA]</scope>
    <source>
        <strain evidence="3 4">LMG 24238</strain>
    </source>
</reference>
<keyword evidence="4" id="KW-1185">Reference proteome</keyword>
<feature type="domain" description="Solute-binding protein family 3/N-terminal" evidence="2">
    <location>
        <begin position="24"/>
        <end position="239"/>
    </location>
</feature>
<evidence type="ECO:0000313" key="4">
    <source>
        <dbReference type="Proteomes" id="UP000494255"/>
    </source>
</evidence>
<dbReference type="SMART" id="SM00062">
    <property type="entry name" value="PBPb"/>
    <property type="match status" value="1"/>
</dbReference>
<evidence type="ECO:0000313" key="3">
    <source>
        <dbReference type="EMBL" id="CAB3741100.1"/>
    </source>
</evidence>
<dbReference type="PANTHER" id="PTHR35936:SF17">
    <property type="entry name" value="ARGININE-BINDING EXTRACELLULAR PROTEIN ARTP"/>
    <property type="match status" value="1"/>
</dbReference>